<protein>
    <submittedName>
        <fullName evidence="5">Sugar kinase</fullName>
    </submittedName>
</protein>
<dbReference type="PROSITE" id="PS00584">
    <property type="entry name" value="PFKB_KINASES_2"/>
    <property type="match status" value="1"/>
</dbReference>
<accession>A0A6N1VCX4</accession>
<dbReference type="GO" id="GO:0008673">
    <property type="term" value="F:2-dehydro-3-deoxygluconokinase activity"/>
    <property type="evidence" value="ECO:0007669"/>
    <property type="project" value="TreeGrafter"/>
</dbReference>
<reference evidence="5 6" key="1">
    <citation type="submission" date="2020-06" db="EMBL/GenBank/DDBJ databases">
        <title>Oricola thermophila sp. nov. isolated from a tidal sediments.</title>
        <authorList>
            <person name="Kwon K.K."/>
            <person name="Yang S.-H."/>
            <person name="Park M.-J."/>
        </authorList>
    </citation>
    <scope>NUCLEOTIDE SEQUENCE [LARGE SCALE GENOMIC DNA]</scope>
    <source>
        <strain evidence="5 6">MEBiC13590</strain>
    </source>
</reference>
<comment type="similarity">
    <text evidence="1">Belongs to the carbohydrate kinase PfkB family.</text>
</comment>
<dbReference type="RefSeq" id="WP_175275322.1">
    <property type="nucleotide sequence ID" value="NZ_CP054836.1"/>
</dbReference>
<organism evidence="5 6">
    <name type="scientific">Oricola thermophila</name>
    <dbReference type="NCBI Taxonomy" id="2742145"/>
    <lineage>
        <taxon>Bacteria</taxon>
        <taxon>Pseudomonadati</taxon>
        <taxon>Pseudomonadota</taxon>
        <taxon>Alphaproteobacteria</taxon>
        <taxon>Hyphomicrobiales</taxon>
        <taxon>Ahrensiaceae</taxon>
        <taxon>Oricola</taxon>
    </lineage>
</organism>
<dbReference type="InterPro" id="IPR002173">
    <property type="entry name" value="Carboh/pur_kinase_PfkB_CS"/>
</dbReference>
<dbReference type="PANTHER" id="PTHR43085:SF15">
    <property type="entry name" value="2-DEHYDRO-3-DEOXYGLUCONOKINASE"/>
    <property type="match status" value="1"/>
</dbReference>
<keyword evidence="6" id="KW-1185">Reference proteome</keyword>
<dbReference type="GO" id="GO:0005829">
    <property type="term" value="C:cytosol"/>
    <property type="evidence" value="ECO:0007669"/>
    <property type="project" value="TreeGrafter"/>
</dbReference>
<dbReference type="Gene3D" id="3.40.1190.20">
    <property type="match status" value="1"/>
</dbReference>
<dbReference type="Pfam" id="PF00294">
    <property type="entry name" value="PfkB"/>
    <property type="match status" value="1"/>
</dbReference>
<dbReference type="InterPro" id="IPR050306">
    <property type="entry name" value="PfkB_Carbo_kinase"/>
</dbReference>
<dbReference type="EMBL" id="CP054836">
    <property type="protein sequence ID" value="QKV17425.1"/>
    <property type="molecule type" value="Genomic_DNA"/>
</dbReference>
<dbReference type="PANTHER" id="PTHR43085">
    <property type="entry name" value="HEXOKINASE FAMILY MEMBER"/>
    <property type="match status" value="1"/>
</dbReference>
<dbReference type="GO" id="GO:0019698">
    <property type="term" value="P:D-galacturonate catabolic process"/>
    <property type="evidence" value="ECO:0007669"/>
    <property type="project" value="TreeGrafter"/>
</dbReference>
<proteinExistence type="inferred from homology"/>
<evidence type="ECO:0000313" key="6">
    <source>
        <dbReference type="Proteomes" id="UP000509367"/>
    </source>
</evidence>
<evidence type="ECO:0000256" key="1">
    <source>
        <dbReference type="ARBA" id="ARBA00010688"/>
    </source>
</evidence>
<evidence type="ECO:0000256" key="3">
    <source>
        <dbReference type="ARBA" id="ARBA00022777"/>
    </source>
</evidence>
<dbReference type="GO" id="GO:0006974">
    <property type="term" value="P:DNA damage response"/>
    <property type="evidence" value="ECO:0007669"/>
    <property type="project" value="TreeGrafter"/>
</dbReference>
<dbReference type="Proteomes" id="UP000509367">
    <property type="component" value="Chromosome"/>
</dbReference>
<sequence>MTRIASIGECMIELSGRDGATWKQGFAGDTLNTLWYLRALLPEDIATDYVTAFGDDPFSQEQIAFLSGNGIGISHSPVIPGKAPGLYAVSLDDKGERSFTYWRSDAAARRLADDRDALAASLSDAGLVYFSGITLAILDEDARSAMLAIVEKAREADTAIAFDPNYRPRLWPNRDAARAAVNAGYRAATIVLPTFDDEQALFDDESPADTVERIRQHGPGEIVVKSGGKDALVAVGMAAHPVAPPQPVEPLDTTGAGDSFNGAYLAARLSGRTPQEAALFAHSVAGRVIRHHGALVPMEGFSDLRFPGDILSGQAFEKM</sequence>
<dbReference type="KEGG" id="orm:HTY61_02560"/>
<keyword evidence="2" id="KW-0808">Transferase</keyword>
<dbReference type="InterPro" id="IPR029056">
    <property type="entry name" value="Ribokinase-like"/>
</dbReference>
<keyword evidence="3 5" id="KW-0418">Kinase</keyword>
<name>A0A6N1VCX4_9HYPH</name>
<dbReference type="SUPFAM" id="SSF53613">
    <property type="entry name" value="Ribokinase-like"/>
    <property type="match status" value="1"/>
</dbReference>
<gene>
    <name evidence="5" type="ORF">HTY61_02560</name>
</gene>
<dbReference type="AlphaFoldDB" id="A0A6N1VCX4"/>
<feature type="domain" description="Carbohydrate kinase PfkB" evidence="4">
    <location>
        <begin position="1"/>
        <end position="297"/>
    </location>
</feature>
<dbReference type="CDD" id="cd01166">
    <property type="entry name" value="KdgK"/>
    <property type="match status" value="1"/>
</dbReference>
<dbReference type="GO" id="GO:0042840">
    <property type="term" value="P:D-glucuronate catabolic process"/>
    <property type="evidence" value="ECO:0007669"/>
    <property type="project" value="TreeGrafter"/>
</dbReference>
<evidence type="ECO:0000259" key="4">
    <source>
        <dbReference type="Pfam" id="PF00294"/>
    </source>
</evidence>
<dbReference type="InterPro" id="IPR011611">
    <property type="entry name" value="PfkB_dom"/>
</dbReference>
<evidence type="ECO:0000313" key="5">
    <source>
        <dbReference type="EMBL" id="QKV17425.1"/>
    </source>
</evidence>
<evidence type="ECO:0000256" key="2">
    <source>
        <dbReference type="ARBA" id="ARBA00022679"/>
    </source>
</evidence>